<sequence length="253" mass="29636">MTSPNIQKDIVNSYSKEMVKAIIEDLNGNFFVILVDESKDVSHKEQMALVLRYVNKEGSYKRREMLRYDHAENLDELLLLGEFFMYLEFMQMRVKIISRKHWKKWQLQIMRTSKWDSLMEDDSSFCDKNGIMIPKMDENHLSEVNTDLLLDMASLSPDDSFSSYDKKKIMKRATYYPNKFTASKLEDLSCELDNYIDYVREMDNAFSNLKGLGDLTKTLVKINIHKTWGLVYLLVNLSLILPVTCEVALVMTF</sequence>
<dbReference type="RefSeq" id="XP_075074379.1">
    <property type="nucleotide sequence ID" value="XM_075218278.1"/>
</dbReference>
<reference evidence="1" key="1">
    <citation type="journal article" date="2014" name="Nat. Commun.">
        <title>The tobacco genome sequence and its comparison with those of tomato and potato.</title>
        <authorList>
            <person name="Sierro N."/>
            <person name="Battey J.N."/>
            <person name="Ouadi S."/>
            <person name="Bakaher N."/>
            <person name="Bovet L."/>
            <person name="Willig A."/>
            <person name="Goepfert S."/>
            <person name="Peitsch M.C."/>
            <person name="Ivanov N.V."/>
        </authorList>
    </citation>
    <scope>NUCLEOTIDE SEQUENCE [LARGE SCALE GENOMIC DNA]</scope>
</reference>
<evidence type="ECO:0000313" key="1">
    <source>
        <dbReference type="Proteomes" id="UP000790787"/>
    </source>
</evidence>
<reference evidence="2" key="2">
    <citation type="submission" date="2025-08" db="UniProtKB">
        <authorList>
            <consortium name="RefSeq"/>
        </authorList>
    </citation>
    <scope>IDENTIFICATION</scope>
    <source>
        <tissue evidence="2">Leaf</tissue>
    </source>
</reference>
<proteinExistence type="predicted"/>
<protein>
    <submittedName>
        <fullName evidence="2">Uncharacterized protein LOC142161984</fullName>
    </submittedName>
</protein>
<dbReference type="Proteomes" id="UP000790787">
    <property type="component" value="Chromosome 7"/>
</dbReference>
<name>A0AC58RNW1_TOBAC</name>
<gene>
    <name evidence="2" type="primary">LOC142161984</name>
</gene>
<accession>A0AC58RNW1</accession>
<organism evidence="1 2">
    <name type="scientific">Nicotiana tabacum</name>
    <name type="common">Common tobacco</name>
    <dbReference type="NCBI Taxonomy" id="4097"/>
    <lineage>
        <taxon>Eukaryota</taxon>
        <taxon>Viridiplantae</taxon>
        <taxon>Streptophyta</taxon>
        <taxon>Embryophyta</taxon>
        <taxon>Tracheophyta</taxon>
        <taxon>Spermatophyta</taxon>
        <taxon>Magnoliopsida</taxon>
        <taxon>eudicotyledons</taxon>
        <taxon>Gunneridae</taxon>
        <taxon>Pentapetalae</taxon>
        <taxon>asterids</taxon>
        <taxon>lamiids</taxon>
        <taxon>Solanales</taxon>
        <taxon>Solanaceae</taxon>
        <taxon>Nicotianoideae</taxon>
        <taxon>Nicotianeae</taxon>
        <taxon>Nicotiana</taxon>
    </lineage>
</organism>
<keyword evidence="1" id="KW-1185">Reference proteome</keyword>
<evidence type="ECO:0000313" key="2">
    <source>
        <dbReference type="RefSeq" id="XP_075074379.1"/>
    </source>
</evidence>